<feature type="signal peptide" evidence="1">
    <location>
        <begin position="1"/>
        <end position="21"/>
    </location>
</feature>
<evidence type="ECO:0000313" key="3">
    <source>
        <dbReference type="Proteomes" id="UP001519460"/>
    </source>
</evidence>
<keyword evidence="1" id="KW-0732">Signal</keyword>
<evidence type="ECO:0000256" key="1">
    <source>
        <dbReference type="SAM" id="SignalP"/>
    </source>
</evidence>
<accession>A0ABD0JY89</accession>
<proteinExistence type="predicted"/>
<evidence type="ECO:0000313" key="2">
    <source>
        <dbReference type="EMBL" id="KAK7480037.1"/>
    </source>
</evidence>
<sequence length="89" mass="9850">METVPWLGLALLLLPPGGARTTDVLMKAIDEEDLGPESTGSHFTSRPGPRAYLATCLLRRGKTNSFSVFPQCQLWVLYSGFWFSGPRHV</sequence>
<protein>
    <submittedName>
        <fullName evidence="2">Uncharacterized protein</fullName>
    </submittedName>
</protein>
<reference evidence="2 3" key="1">
    <citation type="journal article" date="2023" name="Sci. Data">
        <title>Genome assembly of the Korean intertidal mud-creeper Batillaria attramentaria.</title>
        <authorList>
            <person name="Patra A.K."/>
            <person name="Ho P.T."/>
            <person name="Jun S."/>
            <person name="Lee S.J."/>
            <person name="Kim Y."/>
            <person name="Won Y.J."/>
        </authorList>
    </citation>
    <scope>NUCLEOTIDE SEQUENCE [LARGE SCALE GENOMIC DNA]</scope>
    <source>
        <strain evidence="2">Wonlab-2016</strain>
    </source>
</reference>
<dbReference type="AlphaFoldDB" id="A0ABD0JY89"/>
<dbReference type="Proteomes" id="UP001519460">
    <property type="component" value="Unassembled WGS sequence"/>
</dbReference>
<dbReference type="EMBL" id="JACVVK020000290">
    <property type="protein sequence ID" value="KAK7480037.1"/>
    <property type="molecule type" value="Genomic_DNA"/>
</dbReference>
<keyword evidence="3" id="KW-1185">Reference proteome</keyword>
<feature type="chain" id="PRO_5044863270" evidence="1">
    <location>
        <begin position="22"/>
        <end position="89"/>
    </location>
</feature>
<gene>
    <name evidence="2" type="ORF">BaRGS_00028770</name>
</gene>
<comment type="caution">
    <text evidence="2">The sequence shown here is derived from an EMBL/GenBank/DDBJ whole genome shotgun (WGS) entry which is preliminary data.</text>
</comment>
<name>A0ABD0JY89_9CAEN</name>
<organism evidence="2 3">
    <name type="scientific">Batillaria attramentaria</name>
    <dbReference type="NCBI Taxonomy" id="370345"/>
    <lineage>
        <taxon>Eukaryota</taxon>
        <taxon>Metazoa</taxon>
        <taxon>Spiralia</taxon>
        <taxon>Lophotrochozoa</taxon>
        <taxon>Mollusca</taxon>
        <taxon>Gastropoda</taxon>
        <taxon>Caenogastropoda</taxon>
        <taxon>Sorbeoconcha</taxon>
        <taxon>Cerithioidea</taxon>
        <taxon>Batillariidae</taxon>
        <taxon>Batillaria</taxon>
    </lineage>
</organism>